<evidence type="ECO:0000313" key="1">
    <source>
        <dbReference type="EMBL" id="KAF9063668.1"/>
    </source>
</evidence>
<dbReference type="AlphaFoldDB" id="A0A9P5PGW9"/>
<proteinExistence type="predicted"/>
<accession>A0A9P5PGW9</accession>
<keyword evidence="2" id="KW-1185">Reference proteome</keyword>
<organism evidence="1 2">
    <name type="scientific">Rhodocollybia butyracea</name>
    <dbReference type="NCBI Taxonomy" id="206335"/>
    <lineage>
        <taxon>Eukaryota</taxon>
        <taxon>Fungi</taxon>
        <taxon>Dikarya</taxon>
        <taxon>Basidiomycota</taxon>
        <taxon>Agaricomycotina</taxon>
        <taxon>Agaricomycetes</taxon>
        <taxon>Agaricomycetidae</taxon>
        <taxon>Agaricales</taxon>
        <taxon>Marasmiineae</taxon>
        <taxon>Omphalotaceae</taxon>
        <taxon>Rhodocollybia</taxon>
    </lineage>
</organism>
<evidence type="ECO:0000313" key="2">
    <source>
        <dbReference type="Proteomes" id="UP000772434"/>
    </source>
</evidence>
<protein>
    <submittedName>
        <fullName evidence="1">Uncharacterized protein</fullName>
    </submittedName>
</protein>
<dbReference type="InterPro" id="IPR032675">
    <property type="entry name" value="LRR_dom_sf"/>
</dbReference>
<dbReference type="Proteomes" id="UP000772434">
    <property type="component" value="Unassembled WGS sequence"/>
</dbReference>
<sequence>MSTVELESDERSQDLVIEDSWSAPNRYSAMTGQQLSSIPTEIYLEFIAYIQPTPATMSSIRSYTARRKLSELRRNDLRRLSRTCRFLRTAISPILFESIEFCSDPDEKDLVKNPMLGSFVASLNREENAASALALHVKVLILRRGPDWWRDDSVMSYSTAFSKLRHLESVMLADVLPFPLLLGLSPNITSLTINRCAIDTVPVDLIRKAEFHFRLKTFRLYHTTAMNPSVMEALSLLTTTVTELSTNVWSLIEKISSFDIIPPLEVLDLRVVRNLETLFDFLRLLPALKSLTLEDPTPEGVSKDTRFSLSCLKNLQNLTFPPSLVPWFHGPHNLSTLSLPSDTLTSLFLMRGQALRQPFPDYWLDLAQYQSLSVLAIPYAIATQIRSGSDSDRPINLKLKKLSIIFSTQPRHLTFDKYLEMLSAVWASSSIRELHWVTYSEDDFMTLDESVPARFTEKQHFPELTLLSFHQHSQGRGGHGVFCDFRKNARGIWKKVDEDVLINEY</sequence>
<reference evidence="1" key="1">
    <citation type="submission" date="2020-11" db="EMBL/GenBank/DDBJ databases">
        <authorList>
            <consortium name="DOE Joint Genome Institute"/>
            <person name="Ahrendt S."/>
            <person name="Riley R."/>
            <person name="Andreopoulos W."/>
            <person name="Labutti K."/>
            <person name="Pangilinan J."/>
            <person name="Ruiz-Duenas F.J."/>
            <person name="Barrasa J.M."/>
            <person name="Sanchez-Garcia M."/>
            <person name="Camarero S."/>
            <person name="Miyauchi S."/>
            <person name="Serrano A."/>
            <person name="Linde D."/>
            <person name="Babiker R."/>
            <person name="Drula E."/>
            <person name="Ayuso-Fernandez I."/>
            <person name="Pacheco R."/>
            <person name="Padilla G."/>
            <person name="Ferreira P."/>
            <person name="Barriuso J."/>
            <person name="Kellner H."/>
            <person name="Castanera R."/>
            <person name="Alfaro M."/>
            <person name="Ramirez L."/>
            <person name="Pisabarro A.G."/>
            <person name="Kuo A."/>
            <person name="Tritt A."/>
            <person name="Lipzen A."/>
            <person name="He G."/>
            <person name="Yan M."/>
            <person name="Ng V."/>
            <person name="Cullen D."/>
            <person name="Martin F."/>
            <person name="Rosso M.-N."/>
            <person name="Henrissat B."/>
            <person name="Hibbett D."/>
            <person name="Martinez A.T."/>
            <person name="Grigoriev I.V."/>
        </authorList>
    </citation>
    <scope>NUCLEOTIDE SEQUENCE</scope>
    <source>
        <strain evidence="1">AH 40177</strain>
    </source>
</reference>
<gene>
    <name evidence="1" type="ORF">BDP27DRAFT_1334827</name>
</gene>
<dbReference type="EMBL" id="JADNRY010000141">
    <property type="protein sequence ID" value="KAF9063668.1"/>
    <property type="molecule type" value="Genomic_DNA"/>
</dbReference>
<comment type="caution">
    <text evidence="1">The sequence shown here is derived from an EMBL/GenBank/DDBJ whole genome shotgun (WGS) entry which is preliminary data.</text>
</comment>
<dbReference type="Gene3D" id="3.80.10.10">
    <property type="entry name" value="Ribonuclease Inhibitor"/>
    <property type="match status" value="1"/>
</dbReference>
<name>A0A9P5PGW9_9AGAR</name>
<dbReference type="SUPFAM" id="SSF52047">
    <property type="entry name" value="RNI-like"/>
    <property type="match status" value="1"/>
</dbReference>
<dbReference type="OrthoDB" id="3256662at2759"/>